<gene>
    <name evidence="1" type="ORF">PYW07_010689</name>
</gene>
<name>A0AAD7Y7Y4_MYTSE</name>
<comment type="caution">
    <text evidence="1">The sequence shown here is derived from an EMBL/GenBank/DDBJ whole genome shotgun (WGS) entry which is preliminary data.</text>
</comment>
<reference evidence="1" key="1">
    <citation type="submission" date="2023-03" db="EMBL/GenBank/DDBJ databases">
        <title>Chromosome-level genomes of two armyworms, Mythimna separata and Mythimna loreyi, provide insights into the biosynthesis and reception of sex pheromones.</title>
        <authorList>
            <person name="Zhao H."/>
        </authorList>
    </citation>
    <scope>NUCLEOTIDE SEQUENCE</scope>
    <source>
        <strain evidence="1">BeijingLab</strain>
        <tissue evidence="1">Pupa</tissue>
    </source>
</reference>
<proteinExistence type="predicted"/>
<dbReference type="Proteomes" id="UP001231518">
    <property type="component" value="Chromosome 26"/>
</dbReference>
<organism evidence="1 2">
    <name type="scientific">Mythimna separata</name>
    <name type="common">Oriental armyworm</name>
    <name type="synonym">Pseudaletia separata</name>
    <dbReference type="NCBI Taxonomy" id="271217"/>
    <lineage>
        <taxon>Eukaryota</taxon>
        <taxon>Metazoa</taxon>
        <taxon>Ecdysozoa</taxon>
        <taxon>Arthropoda</taxon>
        <taxon>Hexapoda</taxon>
        <taxon>Insecta</taxon>
        <taxon>Pterygota</taxon>
        <taxon>Neoptera</taxon>
        <taxon>Endopterygota</taxon>
        <taxon>Lepidoptera</taxon>
        <taxon>Glossata</taxon>
        <taxon>Ditrysia</taxon>
        <taxon>Noctuoidea</taxon>
        <taxon>Noctuidae</taxon>
        <taxon>Noctuinae</taxon>
        <taxon>Hadenini</taxon>
        <taxon>Mythimna</taxon>
    </lineage>
</organism>
<sequence>MASFTPVTLSGDLCQRHRHLNSLVRKAKETTASVQELEALPEESAVDRLFKIDLAIGLKHVDYIIRNLKDDDMLYVSRALKATWLIDHRDIINPKYLEDVLFPEMIKPAVTKMKHWLYINVRDPAMCEEFYHHYKDNTFEFAIKFLNHCSHELILEEAPKILTKLTTHSRDEFDIPKRNLYRICV</sequence>
<evidence type="ECO:0000313" key="1">
    <source>
        <dbReference type="EMBL" id="KAJ8705912.1"/>
    </source>
</evidence>
<dbReference type="AlphaFoldDB" id="A0AAD7Y7Y4"/>
<protein>
    <submittedName>
        <fullName evidence="1">Uncharacterized protein</fullName>
    </submittedName>
</protein>
<evidence type="ECO:0000313" key="2">
    <source>
        <dbReference type="Proteomes" id="UP001231518"/>
    </source>
</evidence>
<accession>A0AAD7Y7Y4</accession>
<dbReference type="EMBL" id="JARGEI010000029">
    <property type="protein sequence ID" value="KAJ8705912.1"/>
    <property type="molecule type" value="Genomic_DNA"/>
</dbReference>
<keyword evidence="2" id="KW-1185">Reference proteome</keyword>